<reference evidence="1 2" key="1">
    <citation type="submission" date="2021-06" db="EMBL/GenBank/DDBJ databases">
        <title>Falsochrobactrum tianjin sp.nov., a new petroleum-degrading bacteria isolated from oily soils.</title>
        <authorList>
            <person name="Chen G."/>
            <person name="Chen H."/>
            <person name="Tian J."/>
            <person name="Qing J."/>
            <person name="Zhong L."/>
            <person name="Ma W."/>
            <person name="Song Y."/>
            <person name="Cui X."/>
            <person name="Yan B."/>
        </authorList>
    </citation>
    <scope>NUCLEOTIDE SEQUENCE [LARGE SCALE GENOMIC DNA]</scope>
    <source>
        <strain evidence="1 2">TDYN1</strain>
    </source>
</reference>
<dbReference type="Pfam" id="PF07369">
    <property type="entry name" value="DUF1488"/>
    <property type="match status" value="1"/>
</dbReference>
<gene>
    <name evidence="1" type="ORF">KUG47_12050</name>
</gene>
<dbReference type="AlphaFoldDB" id="A0A949UVF1"/>
<dbReference type="EMBL" id="JAHRVA010000005">
    <property type="protein sequence ID" value="MBV2144226.1"/>
    <property type="molecule type" value="Genomic_DNA"/>
</dbReference>
<evidence type="ECO:0000313" key="1">
    <source>
        <dbReference type="EMBL" id="MBV2144226.1"/>
    </source>
</evidence>
<organism evidence="1 2">
    <name type="scientific">Falsochrobactrum tianjinense</name>
    <dbReference type="NCBI Taxonomy" id="2706015"/>
    <lineage>
        <taxon>Bacteria</taxon>
        <taxon>Pseudomonadati</taxon>
        <taxon>Pseudomonadota</taxon>
        <taxon>Alphaproteobacteria</taxon>
        <taxon>Hyphomicrobiales</taxon>
        <taxon>Brucellaceae</taxon>
        <taxon>Falsochrobactrum</taxon>
    </lineage>
</organism>
<proteinExistence type="predicted"/>
<evidence type="ECO:0000313" key="2">
    <source>
        <dbReference type="Proteomes" id="UP000752297"/>
    </source>
</evidence>
<keyword evidence="2" id="KW-1185">Reference proteome</keyword>
<protein>
    <submittedName>
        <fullName evidence="1">DUF1488 domain-containing protein</fullName>
    </submittedName>
</protein>
<dbReference type="InterPro" id="IPR009962">
    <property type="entry name" value="DUF1488"/>
</dbReference>
<dbReference type="Proteomes" id="UP000752297">
    <property type="component" value="Unassembled WGS sequence"/>
</dbReference>
<comment type="caution">
    <text evidence="1">The sequence shown here is derived from an EMBL/GenBank/DDBJ whole genome shotgun (WGS) entry which is preliminary data.</text>
</comment>
<name>A0A949UVF1_9HYPH</name>
<sequence>MALLFPNPSRSFDDLEIGVRFVGYDGMISVPFLIEKSALERNGAIDATEASLLSAFDASRKRIYDVARKIYCNSRQTSYRITMQNMG</sequence>
<accession>A0A949UVF1</accession>